<name>A0ABU9BRH7_9BURK</name>
<dbReference type="EC" id="2.7.11.1" evidence="8"/>
<keyword evidence="9" id="KW-1185">Reference proteome</keyword>
<feature type="domain" description="Protein kinase" evidence="7">
    <location>
        <begin position="86"/>
        <end position="374"/>
    </location>
</feature>
<sequence length="981" mass="106591">MPIPLTANDIAALSRLLDELLALPASDRPAWLAALQPSERHLEPILRDMLAEHDGARAPVMHGDLPALGEPQDANAPIPGERVGPYRLLRQIGQGGMGSVWLAERADGALTRQVALKLPRMAWDAGLAARMARERDIGALLEHPHVARLYDAGVDELGRPYLAMEYIEGQAIDTWCAERGLGARERLSLFLQVVRAVAYAHARLVIHRDLKPANVLVSADGQAHLLDFGIARQLREPGAGRVSQSGSVPPGEQPEPTQTTIELHRAHTPRYASPEQINGEPLTVQSDVYSLGVMLYELLTGRSPIIPKRASPGAVEDAVLQGDAPLASSRVQDPAKARALRGDLDAILAQAMQREPARRYATANALADDIERHLCGQAVQARPNDWRYRLGKLLRRHWLAFSLSGLGLAAVLSLAGVALLQAYRAQQAAERARVVKDFVIDIFKLDTPGAAAGPMARELPIEFLLERGARLIEPRFAGQPELQAELLSVVAQVMLDMQAGNLAIEYASRFRSATANGSPEERARAALLLARALMARDLGHEAARVLRDGLALAPSAELRVELLLSLLEARLDGPEPEELASLLTTLRIDLALTRSPLLGARADEAEARFKAQAGDFATAISLHERAIKQALASQPPGSRLAARLQLRLAQTMARAGQYPAARQVSQQAVAALRELGGPDDIEAAVRDVEGVVESGDRAWRYAEADAVFARSFAVIDKFGRRVPAEVRARLEDHQACVALQFGQAEKAYALSLRSAVVLRGGDQPFGHASSCLGWAAAMTGHHVEAETEFQRYLGHLWHSHGCDTDCAASMYVKTAMNRLMRGDVTKARDLLSDLPQHDARFAEPAPDSPGRRGLQAARARIELDSGQLDAALALLQGLPDERYLMNDSAALRAEAECRSGRTTQAVVVLRERVRASQDHPDSPWLADLRARLGLCEALAGHAANARIQSRLAHQALKLQPGVSPAYRRVLSELDTHLDRMR</sequence>
<proteinExistence type="predicted"/>
<keyword evidence="2 5" id="KW-0547">Nucleotide-binding</keyword>
<dbReference type="SUPFAM" id="SSF48452">
    <property type="entry name" value="TPR-like"/>
    <property type="match status" value="1"/>
</dbReference>
<dbReference type="InterPro" id="IPR000719">
    <property type="entry name" value="Prot_kinase_dom"/>
</dbReference>
<dbReference type="RefSeq" id="WP_341425627.1">
    <property type="nucleotide sequence ID" value="NZ_JBBUTG010000005.1"/>
</dbReference>
<evidence type="ECO:0000256" key="6">
    <source>
        <dbReference type="SAM" id="MobiDB-lite"/>
    </source>
</evidence>
<accession>A0ABU9BRH7</accession>
<dbReference type="PROSITE" id="PS00107">
    <property type="entry name" value="PROTEIN_KINASE_ATP"/>
    <property type="match status" value="1"/>
</dbReference>
<evidence type="ECO:0000256" key="1">
    <source>
        <dbReference type="ARBA" id="ARBA00022679"/>
    </source>
</evidence>
<dbReference type="PROSITE" id="PS50011">
    <property type="entry name" value="PROTEIN_KINASE_DOM"/>
    <property type="match status" value="1"/>
</dbReference>
<evidence type="ECO:0000256" key="2">
    <source>
        <dbReference type="ARBA" id="ARBA00022741"/>
    </source>
</evidence>
<keyword evidence="4 5" id="KW-0067">ATP-binding</keyword>
<dbReference type="SUPFAM" id="SSF56112">
    <property type="entry name" value="Protein kinase-like (PK-like)"/>
    <property type="match status" value="1"/>
</dbReference>
<keyword evidence="3 8" id="KW-0418">Kinase</keyword>
<dbReference type="InterPro" id="IPR011009">
    <property type="entry name" value="Kinase-like_dom_sf"/>
</dbReference>
<evidence type="ECO:0000256" key="5">
    <source>
        <dbReference type="PROSITE-ProRule" id="PRU10141"/>
    </source>
</evidence>
<dbReference type="InterPro" id="IPR008271">
    <property type="entry name" value="Ser/Thr_kinase_AS"/>
</dbReference>
<evidence type="ECO:0000313" key="8">
    <source>
        <dbReference type="EMBL" id="MEK8031250.1"/>
    </source>
</evidence>
<evidence type="ECO:0000313" key="9">
    <source>
        <dbReference type="Proteomes" id="UP001371218"/>
    </source>
</evidence>
<dbReference type="SMART" id="SM00220">
    <property type="entry name" value="S_TKc"/>
    <property type="match status" value="1"/>
</dbReference>
<evidence type="ECO:0000259" key="7">
    <source>
        <dbReference type="PROSITE" id="PS50011"/>
    </source>
</evidence>
<evidence type="ECO:0000256" key="4">
    <source>
        <dbReference type="ARBA" id="ARBA00022840"/>
    </source>
</evidence>
<dbReference type="InterPro" id="IPR011990">
    <property type="entry name" value="TPR-like_helical_dom_sf"/>
</dbReference>
<protein>
    <submittedName>
        <fullName evidence="8">Serine/threonine-protein kinase</fullName>
        <ecNumber evidence="8">2.7.11.1</ecNumber>
    </submittedName>
</protein>
<dbReference type="PANTHER" id="PTHR43289">
    <property type="entry name" value="MITOGEN-ACTIVATED PROTEIN KINASE KINASE KINASE 20-RELATED"/>
    <property type="match status" value="1"/>
</dbReference>
<dbReference type="GO" id="GO:0004674">
    <property type="term" value="F:protein serine/threonine kinase activity"/>
    <property type="evidence" value="ECO:0007669"/>
    <property type="project" value="UniProtKB-EC"/>
</dbReference>
<reference evidence="8 9" key="1">
    <citation type="submission" date="2024-04" db="EMBL/GenBank/DDBJ databases">
        <title>Novel species of the genus Ideonella isolated from streams.</title>
        <authorList>
            <person name="Lu H."/>
        </authorList>
    </citation>
    <scope>NUCLEOTIDE SEQUENCE [LARGE SCALE GENOMIC DNA]</scope>
    <source>
        <strain evidence="8 9">DXS29W</strain>
    </source>
</reference>
<dbReference type="CDD" id="cd14014">
    <property type="entry name" value="STKc_PknB_like"/>
    <property type="match status" value="1"/>
</dbReference>
<evidence type="ECO:0000256" key="3">
    <source>
        <dbReference type="ARBA" id="ARBA00022777"/>
    </source>
</evidence>
<feature type="binding site" evidence="5">
    <location>
        <position position="117"/>
    </location>
    <ligand>
        <name>ATP</name>
        <dbReference type="ChEBI" id="CHEBI:30616"/>
    </ligand>
</feature>
<dbReference type="EMBL" id="JBBUTG010000005">
    <property type="protein sequence ID" value="MEK8031250.1"/>
    <property type="molecule type" value="Genomic_DNA"/>
</dbReference>
<dbReference type="InterPro" id="IPR017441">
    <property type="entry name" value="Protein_kinase_ATP_BS"/>
</dbReference>
<dbReference type="Gene3D" id="1.10.510.10">
    <property type="entry name" value="Transferase(Phosphotransferase) domain 1"/>
    <property type="match status" value="1"/>
</dbReference>
<dbReference type="PANTHER" id="PTHR43289:SF34">
    <property type="entry name" value="SERINE_THREONINE-PROTEIN KINASE YBDM-RELATED"/>
    <property type="match status" value="1"/>
</dbReference>
<feature type="region of interest" description="Disordered" evidence="6">
    <location>
        <begin position="239"/>
        <end position="258"/>
    </location>
</feature>
<dbReference type="Pfam" id="PF00069">
    <property type="entry name" value="Pkinase"/>
    <property type="match status" value="1"/>
</dbReference>
<dbReference type="Gene3D" id="1.25.40.10">
    <property type="entry name" value="Tetratricopeptide repeat domain"/>
    <property type="match status" value="1"/>
</dbReference>
<keyword evidence="1 8" id="KW-0808">Transferase</keyword>
<organism evidence="8 9">
    <name type="scientific">Ideonella lacteola</name>
    <dbReference type="NCBI Taxonomy" id="2984193"/>
    <lineage>
        <taxon>Bacteria</taxon>
        <taxon>Pseudomonadati</taxon>
        <taxon>Pseudomonadota</taxon>
        <taxon>Betaproteobacteria</taxon>
        <taxon>Burkholderiales</taxon>
        <taxon>Sphaerotilaceae</taxon>
        <taxon>Ideonella</taxon>
    </lineage>
</organism>
<gene>
    <name evidence="8" type="ORF">AACH06_10520</name>
</gene>
<dbReference type="Gene3D" id="3.30.200.20">
    <property type="entry name" value="Phosphorylase Kinase, domain 1"/>
    <property type="match status" value="1"/>
</dbReference>
<comment type="caution">
    <text evidence="8">The sequence shown here is derived from an EMBL/GenBank/DDBJ whole genome shotgun (WGS) entry which is preliminary data.</text>
</comment>
<dbReference type="PROSITE" id="PS00108">
    <property type="entry name" value="PROTEIN_KINASE_ST"/>
    <property type="match status" value="1"/>
</dbReference>
<dbReference type="Proteomes" id="UP001371218">
    <property type="component" value="Unassembled WGS sequence"/>
</dbReference>